<dbReference type="STRING" id="1163617.SCD_n01654"/>
<evidence type="ECO:0000313" key="2">
    <source>
        <dbReference type="EMBL" id="BAN35475.1"/>
    </source>
</evidence>
<dbReference type="Proteomes" id="UP000015559">
    <property type="component" value="Chromosome"/>
</dbReference>
<dbReference type="Gene3D" id="3.90.25.10">
    <property type="entry name" value="UDP-galactose 4-epimerase, domain 1"/>
    <property type="match status" value="1"/>
</dbReference>
<evidence type="ECO:0000259" key="1">
    <source>
        <dbReference type="Pfam" id="PF16363"/>
    </source>
</evidence>
<dbReference type="InterPro" id="IPR016040">
    <property type="entry name" value="NAD(P)-bd_dom"/>
</dbReference>
<dbReference type="SUPFAM" id="SSF51735">
    <property type="entry name" value="NAD(P)-binding Rossmann-fold domains"/>
    <property type="match status" value="1"/>
</dbReference>
<gene>
    <name evidence="2" type="ORF">SCD_n01654</name>
</gene>
<name>S6AA96_SULDS</name>
<organism evidence="2 3">
    <name type="scientific">Sulfuricella denitrificans (strain DSM 22764 / NBRC 105220 / skB26)</name>
    <dbReference type="NCBI Taxonomy" id="1163617"/>
    <lineage>
        <taxon>Bacteria</taxon>
        <taxon>Pseudomonadati</taxon>
        <taxon>Pseudomonadota</taxon>
        <taxon>Betaproteobacteria</taxon>
        <taxon>Nitrosomonadales</taxon>
        <taxon>Sulfuricellaceae</taxon>
        <taxon>Sulfuricella</taxon>
    </lineage>
</organism>
<dbReference type="EMBL" id="AP013066">
    <property type="protein sequence ID" value="BAN35475.1"/>
    <property type="molecule type" value="Genomic_DNA"/>
</dbReference>
<reference evidence="2 3" key="1">
    <citation type="journal article" date="2012" name="Appl. Environ. Microbiol.">
        <title>Draft genome sequence of a psychrotolerant sulfur-oxidizing bacterium, Sulfuricella denitrificans skB26, and proteomic insights into cold adaptation.</title>
        <authorList>
            <person name="Watanabe T."/>
            <person name="Kojima H."/>
            <person name="Fukui M."/>
        </authorList>
    </citation>
    <scope>NUCLEOTIDE SEQUENCE [LARGE SCALE GENOMIC DNA]</scope>
    <source>
        <strain evidence="3">skB26</strain>
    </source>
</reference>
<dbReference type="HOGENOM" id="CLU_007383_1_7_4"/>
<dbReference type="InterPro" id="IPR036291">
    <property type="entry name" value="NAD(P)-bd_dom_sf"/>
</dbReference>
<protein>
    <submittedName>
        <fullName evidence="2">CDP-glucose 4,6-dehydratase</fullName>
    </submittedName>
</protein>
<proteinExistence type="predicted"/>
<feature type="domain" description="NAD(P)-binding" evidence="1">
    <location>
        <begin position="12"/>
        <end position="322"/>
    </location>
</feature>
<dbReference type="InterPro" id="IPR013445">
    <property type="entry name" value="CDP_4_6_deHydtase"/>
</dbReference>
<dbReference type="eggNOG" id="COG0451">
    <property type="taxonomic scope" value="Bacteria"/>
</dbReference>
<keyword evidence="3" id="KW-1185">Reference proteome</keyword>
<dbReference type="KEGG" id="sdr:SCD_n01654"/>
<dbReference type="RefSeq" id="WP_009205568.1">
    <property type="nucleotide sequence ID" value="NC_022357.1"/>
</dbReference>
<sequence>MNPNFWRGKCVFITGHTGFKGGWLSLWLQSMGAEVHGYALNPPTEPNLFTVAEVGKGMASSKIADIRDADKLSRAMQVAHPEIVFHLAAQPLVRYSYVHPVETYAVNVMGTVHMLEAVRATSSVKAVVNVTTDKCYENREWIWGYREIEAMGGFDPYSSSKGCAELVTAAYRRSFLESACIALASARAGNVIGGGDWAADRLIPDFLRALDAGETLKLHSPLSTRPWQHVLEPLSGYLMLAERLYTDGAIFAEAWNFGPSDEGARTVQWIVECLAEMRKDLNWQCDQSLQPHEARYLKLDSSKAHHQLNWRPRWQLRTALQKTMEWHEAWRKAEDMRSVTMAQISNYHSLTQNA</sequence>
<dbReference type="CDD" id="cd05252">
    <property type="entry name" value="CDP_GD_SDR_e"/>
    <property type="match status" value="1"/>
</dbReference>
<dbReference type="PANTHER" id="PTHR43000">
    <property type="entry name" value="DTDP-D-GLUCOSE 4,6-DEHYDRATASE-RELATED"/>
    <property type="match status" value="1"/>
</dbReference>
<dbReference type="Pfam" id="PF16363">
    <property type="entry name" value="GDP_Man_Dehyd"/>
    <property type="match status" value="1"/>
</dbReference>
<dbReference type="AlphaFoldDB" id="S6AA96"/>
<accession>S6AA96</accession>
<evidence type="ECO:0000313" key="3">
    <source>
        <dbReference type="Proteomes" id="UP000015559"/>
    </source>
</evidence>
<dbReference type="Gene3D" id="3.40.50.720">
    <property type="entry name" value="NAD(P)-binding Rossmann-like Domain"/>
    <property type="match status" value="1"/>
</dbReference>
<dbReference type="NCBIfam" id="TIGR02622">
    <property type="entry name" value="CDP_4_6_dhtase"/>
    <property type="match status" value="1"/>
</dbReference>